<dbReference type="AlphaFoldDB" id="A0A6N6VIV7"/>
<dbReference type="Gene3D" id="3.30.1150.10">
    <property type="match status" value="1"/>
</dbReference>
<dbReference type="RefSeq" id="WP_152215653.1">
    <property type="nucleotide sequence ID" value="NZ_WESC01000005.1"/>
</dbReference>
<feature type="compositionally biased region" description="Basic and acidic residues" evidence="1">
    <location>
        <begin position="163"/>
        <end position="174"/>
    </location>
</feature>
<keyword evidence="3" id="KW-1185">Reference proteome</keyword>
<evidence type="ECO:0000256" key="1">
    <source>
        <dbReference type="SAM" id="MobiDB-lite"/>
    </source>
</evidence>
<sequence length="284" mass="31376">MMRNRPLIFSAGLHALVLIATVVVLPSPKELPPVPMRVLPVELLTVSDVTNLKRQAKKKVEQPKPVEKPAVKPEPDKPKPVPQPEPEKAEPKPAPPQPDQKAEPIPDKNAPKKKEEKKEPPKPETKKPVVEKKEEKKPPKKKFDPKNIAALLNKIPDSATQPDEAKDTKEKADAAETDNPDLPMTGSEIDVIRQKVSQCWNVSDLAGTPDANKLYARVTFSLNLDGSLAGRPVIEESGGGSISRLFAERTVQAILKCAPYDFLPAEKFNTWRDMDIKFSLPDAL</sequence>
<dbReference type="Proteomes" id="UP000468901">
    <property type="component" value="Unassembled WGS sequence"/>
</dbReference>
<proteinExistence type="predicted"/>
<dbReference type="SUPFAM" id="SSF74653">
    <property type="entry name" value="TolA/TonB C-terminal domain"/>
    <property type="match status" value="1"/>
</dbReference>
<accession>A0A6N6VIV7</accession>
<dbReference type="EMBL" id="WESC01000005">
    <property type="protein sequence ID" value="KAB7740811.1"/>
    <property type="molecule type" value="Genomic_DNA"/>
</dbReference>
<protein>
    <recommendedName>
        <fullName evidence="4">Cell envelope biogenesis protein TolA</fullName>
    </recommendedName>
</protein>
<gene>
    <name evidence="2" type="ORF">F2P47_07130</name>
</gene>
<reference evidence="2 3" key="1">
    <citation type="submission" date="2019-09" db="EMBL/GenBank/DDBJ databases">
        <title>Parvibaculum sedimenti sp. nov., isolated from sediment.</title>
        <authorList>
            <person name="Wang Y."/>
        </authorList>
    </citation>
    <scope>NUCLEOTIDE SEQUENCE [LARGE SCALE GENOMIC DNA]</scope>
    <source>
        <strain evidence="2 3">HXT-9</strain>
    </source>
</reference>
<feature type="compositionally biased region" description="Basic and acidic residues" evidence="1">
    <location>
        <begin position="100"/>
        <end position="145"/>
    </location>
</feature>
<name>A0A6N6VIV7_9HYPH</name>
<feature type="compositionally biased region" description="Basic and acidic residues" evidence="1">
    <location>
        <begin position="58"/>
        <end position="91"/>
    </location>
</feature>
<evidence type="ECO:0008006" key="4">
    <source>
        <dbReference type="Google" id="ProtNLM"/>
    </source>
</evidence>
<organism evidence="2 3">
    <name type="scientific">Parvibaculum sedimenti</name>
    <dbReference type="NCBI Taxonomy" id="2608632"/>
    <lineage>
        <taxon>Bacteria</taxon>
        <taxon>Pseudomonadati</taxon>
        <taxon>Pseudomonadota</taxon>
        <taxon>Alphaproteobacteria</taxon>
        <taxon>Hyphomicrobiales</taxon>
        <taxon>Parvibaculaceae</taxon>
        <taxon>Parvibaculum</taxon>
    </lineage>
</organism>
<feature type="region of interest" description="Disordered" evidence="1">
    <location>
        <begin position="54"/>
        <end position="185"/>
    </location>
</feature>
<comment type="caution">
    <text evidence="2">The sequence shown here is derived from an EMBL/GenBank/DDBJ whole genome shotgun (WGS) entry which is preliminary data.</text>
</comment>
<evidence type="ECO:0000313" key="3">
    <source>
        <dbReference type="Proteomes" id="UP000468901"/>
    </source>
</evidence>
<evidence type="ECO:0000313" key="2">
    <source>
        <dbReference type="EMBL" id="KAB7740811.1"/>
    </source>
</evidence>